<evidence type="ECO:0000256" key="3">
    <source>
        <dbReference type="ARBA" id="ARBA00022741"/>
    </source>
</evidence>
<comment type="subunit">
    <text evidence="7">Monomer.</text>
</comment>
<feature type="binding site" evidence="7">
    <location>
        <position position="136"/>
    </location>
    <ligand>
        <name>substrate</name>
    </ligand>
</feature>
<keyword evidence="4 7" id="KW-0418">Kinase</keyword>
<evidence type="ECO:0000256" key="2">
    <source>
        <dbReference type="ARBA" id="ARBA00022679"/>
    </source>
</evidence>
<evidence type="ECO:0000256" key="6">
    <source>
        <dbReference type="ARBA" id="ARBA00023141"/>
    </source>
</evidence>
<keyword evidence="9" id="KW-1185">Reference proteome</keyword>
<protein>
    <recommendedName>
        <fullName evidence="7">Shikimate kinase</fullName>
        <shortName evidence="7">SK</shortName>
        <ecNumber evidence="7">2.7.1.71</ecNumber>
    </recommendedName>
</protein>
<comment type="subcellular location">
    <subcellularLocation>
        <location evidence="7">Cytoplasm</location>
    </subcellularLocation>
</comment>
<comment type="function">
    <text evidence="7">Catalyzes the specific phosphorylation of the 3-hydroxyl group of shikimic acid using ATP as a cosubstrate.</text>
</comment>
<dbReference type="GO" id="GO:0008652">
    <property type="term" value="P:amino acid biosynthetic process"/>
    <property type="evidence" value="ECO:0007669"/>
    <property type="project" value="UniProtKB-KW"/>
</dbReference>
<keyword evidence="7" id="KW-0460">Magnesium</keyword>
<feature type="binding site" evidence="7">
    <location>
        <position position="79"/>
    </location>
    <ligand>
        <name>substrate</name>
    </ligand>
</feature>
<keyword evidence="7" id="KW-0479">Metal-binding</keyword>
<evidence type="ECO:0000256" key="4">
    <source>
        <dbReference type="ARBA" id="ARBA00022777"/>
    </source>
</evidence>
<dbReference type="Pfam" id="PF01202">
    <property type="entry name" value="SKI"/>
    <property type="match status" value="1"/>
</dbReference>
<feature type="binding site" evidence="7">
    <location>
        <begin position="11"/>
        <end position="16"/>
    </location>
    <ligand>
        <name>ATP</name>
        <dbReference type="ChEBI" id="CHEBI:30616"/>
    </ligand>
</feature>
<feature type="binding site" evidence="7">
    <location>
        <position position="33"/>
    </location>
    <ligand>
        <name>substrate</name>
    </ligand>
</feature>
<dbReference type="UniPathway" id="UPA00053">
    <property type="reaction ID" value="UER00088"/>
</dbReference>
<feature type="binding site" evidence="7">
    <location>
        <position position="15"/>
    </location>
    <ligand>
        <name>Mg(2+)</name>
        <dbReference type="ChEBI" id="CHEBI:18420"/>
    </ligand>
</feature>
<keyword evidence="6 7" id="KW-0057">Aromatic amino acid biosynthesis</keyword>
<comment type="similarity">
    <text evidence="7">Belongs to the shikimate kinase family.</text>
</comment>
<dbReference type="GO" id="GO:0009073">
    <property type="term" value="P:aromatic amino acid family biosynthetic process"/>
    <property type="evidence" value="ECO:0007669"/>
    <property type="project" value="UniProtKB-KW"/>
</dbReference>
<dbReference type="EC" id="2.7.1.71" evidence="7"/>
<dbReference type="GO" id="GO:0005524">
    <property type="term" value="F:ATP binding"/>
    <property type="evidence" value="ECO:0007669"/>
    <property type="project" value="UniProtKB-UniRule"/>
</dbReference>
<dbReference type="GO" id="GO:0009423">
    <property type="term" value="P:chorismate biosynthetic process"/>
    <property type="evidence" value="ECO:0007669"/>
    <property type="project" value="UniProtKB-UniRule"/>
</dbReference>
<sequence length="170" mass="18864">MKNIYLVGFMATGKTAVAKILAGRLNLKLVDMDAEIEAREKMPISEIFRLKGEPYFRDLEKGFIKRLARGEGQAVACGGGVFVDPENIGTMKKSGVVICLTSKPETILRRTAADASRPLLNVADPQKKIEELLEKRRPFYAQAHHTIDCDALSVEESAQAVLNILQHERL</sequence>
<evidence type="ECO:0000313" key="9">
    <source>
        <dbReference type="Proteomes" id="UP000287243"/>
    </source>
</evidence>
<dbReference type="PANTHER" id="PTHR21087">
    <property type="entry name" value="SHIKIMATE KINASE"/>
    <property type="match status" value="1"/>
</dbReference>
<dbReference type="KEGG" id="vai:BU251_00955"/>
<dbReference type="PRINTS" id="PR01100">
    <property type="entry name" value="SHIKIMTKNASE"/>
</dbReference>
<dbReference type="EMBL" id="CP019384">
    <property type="protein sequence ID" value="QAT16395.1"/>
    <property type="molecule type" value="Genomic_DNA"/>
</dbReference>
<dbReference type="InterPro" id="IPR027417">
    <property type="entry name" value="P-loop_NTPase"/>
</dbReference>
<dbReference type="CDD" id="cd00464">
    <property type="entry name" value="SK"/>
    <property type="match status" value="1"/>
</dbReference>
<proteinExistence type="inferred from homology"/>
<dbReference type="Proteomes" id="UP000287243">
    <property type="component" value="Chromosome"/>
</dbReference>
<dbReference type="PANTHER" id="PTHR21087:SF16">
    <property type="entry name" value="SHIKIMATE KINASE 1, CHLOROPLASTIC"/>
    <property type="match status" value="1"/>
</dbReference>
<gene>
    <name evidence="7" type="primary">aroK</name>
    <name evidence="8" type="ORF">BU251_00955</name>
</gene>
<dbReference type="GO" id="GO:0005829">
    <property type="term" value="C:cytosol"/>
    <property type="evidence" value="ECO:0007669"/>
    <property type="project" value="TreeGrafter"/>
</dbReference>
<evidence type="ECO:0000256" key="7">
    <source>
        <dbReference type="HAMAP-Rule" id="MF_00109"/>
    </source>
</evidence>
<keyword evidence="2 7" id="KW-0808">Transferase</keyword>
<dbReference type="Gene3D" id="3.40.50.300">
    <property type="entry name" value="P-loop containing nucleotide triphosphate hydrolases"/>
    <property type="match status" value="1"/>
</dbReference>
<keyword evidence="3 7" id="KW-0547">Nucleotide-binding</keyword>
<feature type="binding site" evidence="7">
    <location>
        <position position="57"/>
    </location>
    <ligand>
        <name>substrate</name>
    </ligand>
</feature>
<comment type="pathway">
    <text evidence="7">Metabolic intermediate biosynthesis; chorismate biosynthesis; chorismate from D-erythrose 4-phosphate and phosphoenolpyruvate: step 5/7.</text>
</comment>
<organism evidence="8 9">
    <name type="scientific">Velamenicoccus archaeovorus</name>
    <dbReference type="NCBI Taxonomy" id="1930593"/>
    <lineage>
        <taxon>Bacteria</taxon>
        <taxon>Pseudomonadati</taxon>
        <taxon>Candidatus Omnitrophota</taxon>
        <taxon>Candidatus Velamenicoccus</taxon>
    </lineage>
</organism>
<evidence type="ECO:0000256" key="5">
    <source>
        <dbReference type="ARBA" id="ARBA00022840"/>
    </source>
</evidence>
<keyword evidence="1 7" id="KW-0028">Amino-acid biosynthesis</keyword>
<dbReference type="RefSeq" id="WP_164908795.1">
    <property type="nucleotide sequence ID" value="NZ_CP019384.1"/>
</dbReference>
<comment type="caution">
    <text evidence="7">Lacks conserved residue(s) required for the propagation of feature annotation.</text>
</comment>
<comment type="cofactor">
    <cofactor evidence="7">
        <name>Mg(2+)</name>
        <dbReference type="ChEBI" id="CHEBI:18420"/>
    </cofactor>
    <text evidence="7">Binds 1 Mg(2+) ion per subunit.</text>
</comment>
<dbReference type="GO" id="GO:0000287">
    <property type="term" value="F:magnesium ion binding"/>
    <property type="evidence" value="ECO:0007669"/>
    <property type="project" value="UniProtKB-UniRule"/>
</dbReference>
<dbReference type="SUPFAM" id="SSF52540">
    <property type="entry name" value="P-loop containing nucleoside triphosphate hydrolases"/>
    <property type="match status" value="1"/>
</dbReference>
<dbReference type="HAMAP" id="MF_00109">
    <property type="entry name" value="Shikimate_kinase"/>
    <property type="match status" value="1"/>
</dbReference>
<evidence type="ECO:0000256" key="1">
    <source>
        <dbReference type="ARBA" id="ARBA00022605"/>
    </source>
</evidence>
<reference evidence="8 9" key="1">
    <citation type="submission" date="2017-01" db="EMBL/GenBank/DDBJ databases">
        <title>First insights into the biology of 'candidatus Vampirococcus archaeovorus'.</title>
        <authorList>
            <person name="Kizina J."/>
            <person name="Jordan S."/>
            <person name="Stueber K."/>
            <person name="Reinhardt R."/>
            <person name="Harder J."/>
        </authorList>
    </citation>
    <scope>NUCLEOTIDE SEQUENCE [LARGE SCALE GENOMIC DNA]</scope>
    <source>
        <strain evidence="8 9">LiM</strain>
    </source>
</reference>
<comment type="catalytic activity">
    <reaction evidence="7">
        <text>shikimate + ATP = 3-phosphoshikimate + ADP + H(+)</text>
        <dbReference type="Rhea" id="RHEA:13121"/>
        <dbReference type="ChEBI" id="CHEBI:15378"/>
        <dbReference type="ChEBI" id="CHEBI:30616"/>
        <dbReference type="ChEBI" id="CHEBI:36208"/>
        <dbReference type="ChEBI" id="CHEBI:145989"/>
        <dbReference type="ChEBI" id="CHEBI:456216"/>
        <dbReference type="EC" id="2.7.1.71"/>
    </reaction>
</comment>
<evidence type="ECO:0000313" key="8">
    <source>
        <dbReference type="EMBL" id="QAT16395.1"/>
    </source>
</evidence>
<dbReference type="InterPro" id="IPR031322">
    <property type="entry name" value="Shikimate/glucono_kinase"/>
</dbReference>
<feature type="binding site" evidence="7">
    <location>
        <position position="117"/>
    </location>
    <ligand>
        <name>ATP</name>
        <dbReference type="ChEBI" id="CHEBI:30616"/>
    </ligand>
</feature>
<keyword evidence="5 7" id="KW-0067">ATP-binding</keyword>
<dbReference type="GO" id="GO:0004765">
    <property type="term" value="F:shikimate kinase activity"/>
    <property type="evidence" value="ECO:0007669"/>
    <property type="project" value="UniProtKB-UniRule"/>
</dbReference>
<dbReference type="AlphaFoldDB" id="A0A410P2H4"/>
<accession>A0A410P2H4</accession>
<dbReference type="InterPro" id="IPR000623">
    <property type="entry name" value="Shikimate_kinase/TSH1"/>
</dbReference>
<name>A0A410P2H4_VELA1</name>
<keyword evidence="7" id="KW-0963">Cytoplasm</keyword>